<keyword evidence="1" id="KW-0732">Signal</keyword>
<organism evidence="3 4">
    <name type="scientific">Pseudomonas xantholysinigenes</name>
    <dbReference type="NCBI Taxonomy" id="2745490"/>
    <lineage>
        <taxon>Bacteria</taxon>
        <taxon>Pseudomonadati</taxon>
        <taxon>Pseudomonadota</taxon>
        <taxon>Gammaproteobacteria</taxon>
        <taxon>Pseudomonadales</taxon>
        <taxon>Pseudomonadaceae</taxon>
        <taxon>Pseudomonas</taxon>
    </lineage>
</organism>
<proteinExistence type="predicted"/>
<dbReference type="AlphaFoldDB" id="A0A9E6PSH7"/>
<name>A0A9E6PSH7_9PSED</name>
<protein>
    <submittedName>
        <fullName evidence="3">EndoU domain-containing protein</fullName>
    </submittedName>
</protein>
<keyword evidence="4" id="KW-1185">Reference proteome</keyword>
<feature type="signal peptide" evidence="1">
    <location>
        <begin position="1"/>
        <end position="24"/>
    </location>
</feature>
<feature type="domain" description="Bacterial EndoU nuclease" evidence="2">
    <location>
        <begin position="51"/>
        <end position="183"/>
    </location>
</feature>
<accession>A0A9E6PSH7</accession>
<feature type="chain" id="PRO_5039141162" evidence="1">
    <location>
        <begin position="25"/>
        <end position="184"/>
    </location>
</feature>
<dbReference type="EMBL" id="CP077095">
    <property type="protein sequence ID" value="QXI36782.1"/>
    <property type="molecule type" value="Genomic_DNA"/>
</dbReference>
<reference evidence="3 4" key="2">
    <citation type="journal article" date="2021" name="Microorganisms">
        <title>The Ever-Expanding Pseudomonas Genus: Description of 43 New Species and Partition of the Pseudomonas putida Group.</title>
        <authorList>
            <person name="Girard L."/>
            <person name="Lood C."/>
            <person name="Hofte M."/>
            <person name="Vandamme P."/>
            <person name="Rokni-Zadeh H."/>
            <person name="van Noort V."/>
            <person name="Lavigne R."/>
            <person name="De Mot R."/>
        </authorList>
    </citation>
    <scope>NUCLEOTIDE SEQUENCE [LARGE SCALE GENOMIC DNA]</scope>
    <source>
        <strain evidence="3 4">RW9S1A</strain>
    </source>
</reference>
<gene>
    <name evidence="3" type="ORF">HU772_015640</name>
</gene>
<evidence type="ECO:0000259" key="2">
    <source>
        <dbReference type="Pfam" id="PF14436"/>
    </source>
</evidence>
<sequence length="184" mass="18811">MKKTFALNPARAALAGLAVIGSLAFTLVPMASAEAAVQCPQPNSGGAPAVNQQHVFCGEVANNRAKGFHSRPAGQLPATVAFTAATTNTPQGPAGIYVLRSFNITQHGVTATKSISTMFPDSCSQANVVAAIQNAYNNRTALNGTQFRGPSGASCQAGTPAASFNIVGYMDATGTVVTTAYPDY</sequence>
<dbReference type="Proteomes" id="UP000633418">
    <property type="component" value="Chromosome"/>
</dbReference>
<evidence type="ECO:0000313" key="3">
    <source>
        <dbReference type="EMBL" id="QXI36782.1"/>
    </source>
</evidence>
<evidence type="ECO:0000313" key="4">
    <source>
        <dbReference type="Proteomes" id="UP000633418"/>
    </source>
</evidence>
<dbReference type="RefSeq" id="WP_186659582.1">
    <property type="nucleotide sequence ID" value="NZ_CP077095.1"/>
</dbReference>
<dbReference type="KEGG" id="pxn:HU772_015640"/>
<dbReference type="GO" id="GO:0004519">
    <property type="term" value="F:endonuclease activity"/>
    <property type="evidence" value="ECO:0007669"/>
    <property type="project" value="InterPro"/>
</dbReference>
<reference evidence="3 4" key="1">
    <citation type="journal article" date="2020" name="Microorganisms">
        <title>Reliable Identification of Environmental Pseudomonas Isolates Using the rpoD Gene.</title>
        <authorList>
            <consortium name="The Broad Institute Genome Sequencing Platform"/>
            <person name="Girard L."/>
            <person name="Lood C."/>
            <person name="Rokni-Zadeh H."/>
            <person name="van Noort V."/>
            <person name="Lavigne R."/>
            <person name="De Mot R."/>
        </authorList>
    </citation>
    <scope>NUCLEOTIDE SEQUENCE [LARGE SCALE GENOMIC DNA]</scope>
    <source>
        <strain evidence="3 4">RW9S1A</strain>
    </source>
</reference>
<evidence type="ECO:0000256" key="1">
    <source>
        <dbReference type="SAM" id="SignalP"/>
    </source>
</evidence>
<dbReference type="InterPro" id="IPR029501">
    <property type="entry name" value="EndoU_bac"/>
</dbReference>
<dbReference type="Pfam" id="PF14436">
    <property type="entry name" value="EndoU_bacteria"/>
    <property type="match status" value="1"/>
</dbReference>